<name>A0ABX5KS64_9BURK</name>
<accession>A0ABX5KS64</accession>
<protein>
    <submittedName>
        <fullName evidence="1">LysR substrate binding domain-containing protein</fullName>
    </submittedName>
</protein>
<reference evidence="1 2" key="1">
    <citation type="submission" date="2018-05" db="EMBL/GenBank/DDBJ databases">
        <title>Genomic Encyclopedia of Type Strains, Phase IV (KMG-V): Genome sequencing to study the core and pangenomes of soil and plant-associated prokaryotes.</title>
        <authorList>
            <person name="Whitman W."/>
        </authorList>
    </citation>
    <scope>NUCLEOTIDE SEQUENCE [LARGE SCALE GENOMIC DNA]</scope>
    <source>
        <strain evidence="1 2">SCZa-39</strain>
    </source>
</reference>
<dbReference type="SUPFAM" id="SSF53850">
    <property type="entry name" value="Periplasmic binding protein-like II"/>
    <property type="match status" value="1"/>
</dbReference>
<dbReference type="Gene3D" id="3.40.190.290">
    <property type="match status" value="1"/>
</dbReference>
<proteinExistence type="predicted"/>
<evidence type="ECO:0000313" key="1">
    <source>
        <dbReference type="EMBL" id="PVX85629.1"/>
    </source>
</evidence>
<evidence type="ECO:0000313" key="2">
    <source>
        <dbReference type="Proteomes" id="UP000245712"/>
    </source>
</evidence>
<keyword evidence="2" id="KW-1185">Reference proteome</keyword>
<organism evidence="1 2">
    <name type="scientific">Paraburkholderia unamae</name>
    <dbReference type="NCBI Taxonomy" id="219649"/>
    <lineage>
        <taxon>Bacteria</taxon>
        <taxon>Pseudomonadati</taxon>
        <taxon>Pseudomonadota</taxon>
        <taxon>Betaproteobacteria</taxon>
        <taxon>Burkholderiales</taxon>
        <taxon>Burkholderiaceae</taxon>
        <taxon>Paraburkholderia</taxon>
    </lineage>
</organism>
<dbReference type="RefSeq" id="WP_116610159.1">
    <property type="nucleotide sequence ID" value="NZ_QEOB01000003.1"/>
</dbReference>
<gene>
    <name evidence="1" type="ORF">C7402_103206</name>
</gene>
<dbReference type="EMBL" id="QEOB01000003">
    <property type="protein sequence ID" value="PVX85629.1"/>
    <property type="molecule type" value="Genomic_DNA"/>
</dbReference>
<comment type="caution">
    <text evidence="1">The sequence shown here is derived from an EMBL/GenBank/DDBJ whole genome shotgun (WGS) entry which is preliminary data.</text>
</comment>
<dbReference type="Proteomes" id="UP000245712">
    <property type="component" value="Unassembled WGS sequence"/>
</dbReference>
<sequence>MKSIWDIGEDLKARRLKLLLPEWRTPDIPVSALFQRTPYMAPRVRALLDFLGQRFADASEGLVAFLQ</sequence>